<evidence type="ECO:0000259" key="4">
    <source>
        <dbReference type="PROSITE" id="PS01124"/>
    </source>
</evidence>
<evidence type="ECO:0000256" key="1">
    <source>
        <dbReference type="ARBA" id="ARBA00023015"/>
    </source>
</evidence>
<accession>A0A1M6FYT9</accession>
<dbReference type="GO" id="GO:0043565">
    <property type="term" value="F:sequence-specific DNA binding"/>
    <property type="evidence" value="ECO:0007669"/>
    <property type="project" value="InterPro"/>
</dbReference>
<evidence type="ECO:0000256" key="3">
    <source>
        <dbReference type="ARBA" id="ARBA00023163"/>
    </source>
</evidence>
<evidence type="ECO:0000313" key="6">
    <source>
        <dbReference type="Proteomes" id="UP000183982"/>
    </source>
</evidence>
<dbReference type="PANTHER" id="PTHR46796">
    <property type="entry name" value="HTH-TYPE TRANSCRIPTIONAL ACTIVATOR RHAS-RELATED"/>
    <property type="match status" value="1"/>
</dbReference>
<dbReference type="InterPro" id="IPR009057">
    <property type="entry name" value="Homeodomain-like_sf"/>
</dbReference>
<dbReference type="SMART" id="SM00342">
    <property type="entry name" value="HTH_ARAC"/>
    <property type="match status" value="1"/>
</dbReference>
<evidence type="ECO:0000256" key="2">
    <source>
        <dbReference type="ARBA" id="ARBA00023125"/>
    </source>
</evidence>
<dbReference type="AlphaFoldDB" id="A0A1M6FYT9"/>
<dbReference type="Pfam" id="PF12833">
    <property type="entry name" value="HTH_18"/>
    <property type="match status" value="1"/>
</dbReference>
<dbReference type="InterPro" id="IPR018062">
    <property type="entry name" value="HTH_AraC-typ_CS"/>
</dbReference>
<dbReference type="RefSeq" id="WP_175556898.1">
    <property type="nucleotide sequence ID" value="NZ_FQZQ01000004.1"/>
</dbReference>
<sequence>MQAALPDPNLIEKMSPWRMRFRQIEPGPMQTCVKVRSGSILTLLEISMNKAVHQQGLAPPGTLTFGVSLSHNPFRWHGANMQNKRVLTFGNEGGFEGLTSHTFHGLTFSVDNSEIDALSDRLGISIDDRIRSCGVFEPALAGGAVQTLSETTLSYLKPIGGSDMGLNEEEQLLAFFLQLVAPPNQQKDRSTGRQRARAVRVALDFMESHIGENVPISRICESAGVPQRTLNRAFHDQCGVGPKAYYLRMRLGLLRRVLLEQKGFGRVSDAANQYGFWHMGQLARDYQAQFGELPSQTCLARPS</sequence>
<dbReference type="Proteomes" id="UP000183982">
    <property type="component" value="Unassembled WGS sequence"/>
</dbReference>
<keyword evidence="3" id="KW-0804">Transcription</keyword>
<dbReference type="STRING" id="1470563.SAMN05444000_104201"/>
<reference evidence="6" key="1">
    <citation type="submission" date="2016-11" db="EMBL/GenBank/DDBJ databases">
        <authorList>
            <person name="Varghese N."/>
            <person name="Submissions S."/>
        </authorList>
    </citation>
    <scope>NUCLEOTIDE SEQUENCE [LARGE SCALE GENOMIC DNA]</scope>
    <source>
        <strain evidence="6">DSM 100564</strain>
    </source>
</reference>
<dbReference type="EMBL" id="FQZQ01000004">
    <property type="protein sequence ID" value="SHJ02779.1"/>
    <property type="molecule type" value="Genomic_DNA"/>
</dbReference>
<protein>
    <submittedName>
        <fullName evidence="5">Helix-turn-helix domain-containing protein</fullName>
    </submittedName>
</protein>
<dbReference type="PROSITE" id="PS01124">
    <property type="entry name" value="HTH_ARAC_FAMILY_2"/>
    <property type="match status" value="1"/>
</dbReference>
<dbReference type="PROSITE" id="PS00041">
    <property type="entry name" value="HTH_ARAC_FAMILY_1"/>
    <property type="match status" value="1"/>
</dbReference>
<feature type="domain" description="HTH araC/xylS-type" evidence="4">
    <location>
        <begin position="200"/>
        <end position="300"/>
    </location>
</feature>
<keyword evidence="6" id="KW-1185">Reference proteome</keyword>
<dbReference type="PANTHER" id="PTHR46796:SF12">
    <property type="entry name" value="HTH-TYPE DNA-BINDING TRANSCRIPTIONAL ACTIVATOR EUTR"/>
    <property type="match status" value="1"/>
</dbReference>
<proteinExistence type="predicted"/>
<dbReference type="Gene3D" id="1.10.10.60">
    <property type="entry name" value="Homeodomain-like"/>
    <property type="match status" value="1"/>
</dbReference>
<dbReference type="InterPro" id="IPR050204">
    <property type="entry name" value="AraC_XylS_family_regulators"/>
</dbReference>
<dbReference type="GO" id="GO:0003700">
    <property type="term" value="F:DNA-binding transcription factor activity"/>
    <property type="evidence" value="ECO:0007669"/>
    <property type="project" value="InterPro"/>
</dbReference>
<evidence type="ECO:0000313" key="5">
    <source>
        <dbReference type="EMBL" id="SHJ02779.1"/>
    </source>
</evidence>
<dbReference type="InterPro" id="IPR018060">
    <property type="entry name" value="HTH_AraC"/>
</dbReference>
<organism evidence="5 6">
    <name type="scientific">Shimia gijangensis</name>
    <dbReference type="NCBI Taxonomy" id="1470563"/>
    <lineage>
        <taxon>Bacteria</taxon>
        <taxon>Pseudomonadati</taxon>
        <taxon>Pseudomonadota</taxon>
        <taxon>Alphaproteobacteria</taxon>
        <taxon>Rhodobacterales</taxon>
        <taxon>Roseobacteraceae</taxon>
    </lineage>
</organism>
<keyword evidence="1" id="KW-0805">Transcription regulation</keyword>
<gene>
    <name evidence="5" type="ORF">SAMN05444000_104201</name>
</gene>
<keyword evidence="2" id="KW-0238">DNA-binding</keyword>
<dbReference type="SUPFAM" id="SSF46689">
    <property type="entry name" value="Homeodomain-like"/>
    <property type="match status" value="1"/>
</dbReference>
<name>A0A1M6FYT9_9RHOB</name>